<dbReference type="InterPro" id="IPR014009">
    <property type="entry name" value="PIK_FAT"/>
</dbReference>
<evidence type="ECO:0000256" key="8">
    <source>
        <dbReference type="ARBA" id="ARBA00022840"/>
    </source>
</evidence>
<keyword evidence="8" id="KW-0067">ATP-binding</keyword>
<keyword evidence="7" id="KW-0418">Kinase</keyword>
<name>A0ABV2ANL2_9EUKA</name>
<proteinExistence type="predicted"/>
<keyword evidence="12" id="KW-1185">Reference proteome</keyword>
<keyword evidence="3" id="KW-0723">Serine/threonine-protein kinase</keyword>
<feature type="non-terminal residue" evidence="11">
    <location>
        <position position="587"/>
    </location>
</feature>
<sequence length="587" mass="67936">MQSLLRCNENDLIVEAAGKCIGALGAYSPSMLFLKEGNVCNGDDEKADSLEIECTFEFLLLQILDRFLTKALLQSPNRNLLINVREFLDVLAINLNRIKVENVKRKRTKQTEKWSALSKLSRDALKTHKSNLLPKISTRKSKIASGDNENFLSQNDSFESHNQNENFIKFEEEKTIFQKSPNYEIWICSFCLQILDFLQNFLPKNIQKINWILALKNLLRNSTLPHKNLSNIASFALPKIFFDLIKESDDDFVIFKIKREIFSVLNLLSRDSADSKSCKTRRCVSALFDLFRKLENWTEVNSTKRDFASDKIKTALSRIFDSGFSLLPHAAILCKAYPEALRLIERSRRLESDPKPQIWDLLHKCYGKQGEIEMVSAVERSGKFLSLHKTARGYELRGQWLDAINRYEQLLQENGNCGKSRKGLLRCLVKMGHFRSVLKQIKGENAKMSEAKNFDWGVYKYGVQAAWRLQQWEELKELVTRTKGAQINNFEYSVGKILSAATARSDIVASLLRNSRLEEMRQAQNLFSQSYQRAYAHVSRMAMLHELEQICAFEDENRVFEHKVEIMDKDFVFKEPLLSLRRVFYGL</sequence>
<dbReference type="Proteomes" id="UP001439008">
    <property type="component" value="Unassembled WGS sequence"/>
</dbReference>
<dbReference type="Pfam" id="PF25030">
    <property type="entry name" value="M-HEAT_ATR"/>
    <property type="match status" value="1"/>
</dbReference>
<organism evidence="11 12">
    <name type="scientific">Bonamia ostreae</name>
    <dbReference type="NCBI Taxonomy" id="126728"/>
    <lineage>
        <taxon>Eukaryota</taxon>
        <taxon>Sar</taxon>
        <taxon>Rhizaria</taxon>
        <taxon>Endomyxa</taxon>
        <taxon>Ascetosporea</taxon>
        <taxon>Haplosporida</taxon>
        <taxon>Bonamia</taxon>
    </lineage>
</organism>
<dbReference type="InterPro" id="IPR056802">
    <property type="entry name" value="ATR-like_M-HEAT"/>
</dbReference>
<reference evidence="11 12" key="1">
    <citation type="journal article" date="2024" name="BMC Biol.">
        <title>Comparative genomics of Ascetosporea gives new insight into the evolutionary basis for animal parasitism in Rhizaria.</title>
        <authorList>
            <person name="Hiltunen Thoren M."/>
            <person name="Onut-Brannstrom I."/>
            <person name="Alfjorden A."/>
            <person name="Peckova H."/>
            <person name="Swords F."/>
            <person name="Hooper C."/>
            <person name="Holzer A.S."/>
            <person name="Bass D."/>
            <person name="Burki F."/>
        </authorList>
    </citation>
    <scope>NUCLEOTIDE SEQUENCE [LARGE SCALE GENOMIC DNA]</scope>
    <source>
        <strain evidence="11">20-A016</strain>
    </source>
</reference>
<protein>
    <recommendedName>
        <fullName evidence="2">non-specific serine/threonine protein kinase</fullName>
        <ecNumber evidence="2">2.7.11.1</ecNumber>
    </recommendedName>
</protein>
<dbReference type="InterPro" id="IPR003151">
    <property type="entry name" value="PIK-rel_kinase_FAT"/>
</dbReference>
<dbReference type="EC" id="2.7.11.1" evidence="2"/>
<evidence type="ECO:0000256" key="4">
    <source>
        <dbReference type="ARBA" id="ARBA00022679"/>
    </source>
</evidence>
<keyword evidence="9" id="KW-0539">Nucleus</keyword>
<evidence type="ECO:0000259" key="10">
    <source>
        <dbReference type="PROSITE" id="PS51189"/>
    </source>
</evidence>
<evidence type="ECO:0000256" key="6">
    <source>
        <dbReference type="ARBA" id="ARBA00022763"/>
    </source>
</evidence>
<gene>
    <name evidence="11" type="ORF">MHBO_002584</name>
</gene>
<dbReference type="PROSITE" id="PS51189">
    <property type="entry name" value="FAT"/>
    <property type="match status" value="1"/>
</dbReference>
<keyword evidence="4" id="KW-0808">Transferase</keyword>
<feature type="domain" description="FAT" evidence="10">
    <location>
        <begin position="326"/>
        <end position="587"/>
    </location>
</feature>
<evidence type="ECO:0000313" key="12">
    <source>
        <dbReference type="Proteomes" id="UP001439008"/>
    </source>
</evidence>
<comment type="subcellular location">
    <subcellularLocation>
        <location evidence="1">Nucleus</location>
    </subcellularLocation>
</comment>
<keyword evidence="6" id="KW-0227">DNA damage</keyword>
<accession>A0ABV2ANL2</accession>
<evidence type="ECO:0000256" key="3">
    <source>
        <dbReference type="ARBA" id="ARBA00022527"/>
    </source>
</evidence>
<dbReference type="Pfam" id="PF02259">
    <property type="entry name" value="FAT"/>
    <property type="match status" value="1"/>
</dbReference>
<evidence type="ECO:0000256" key="5">
    <source>
        <dbReference type="ARBA" id="ARBA00022741"/>
    </source>
</evidence>
<dbReference type="EMBL" id="JBDODL010000995">
    <property type="protein sequence ID" value="MES1920978.1"/>
    <property type="molecule type" value="Genomic_DNA"/>
</dbReference>
<keyword evidence="5" id="KW-0547">Nucleotide-binding</keyword>
<evidence type="ECO:0000256" key="2">
    <source>
        <dbReference type="ARBA" id="ARBA00012513"/>
    </source>
</evidence>
<evidence type="ECO:0000313" key="11">
    <source>
        <dbReference type="EMBL" id="MES1920978.1"/>
    </source>
</evidence>
<evidence type="ECO:0000256" key="7">
    <source>
        <dbReference type="ARBA" id="ARBA00022777"/>
    </source>
</evidence>
<evidence type="ECO:0000256" key="9">
    <source>
        <dbReference type="ARBA" id="ARBA00023242"/>
    </source>
</evidence>
<comment type="caution">
    <text evidence="11">The sequence shown here is derived from an EMBL/GenBank/DDBJ whole genome shotgun (WGS) entry which is preliminary data.</text>
</comment>
<evidence type="ECO:0000256" key="1">
    <source>
        <dbReference type="ARBA" id="ARBA00004123"/>
    </source>
</evidence>